<gene>
    <name evidence="1" type="ORF">BN55_09410</name>
</gene>
<organism evidence="1 2">
    <name type="scientific">Lactobacillus hominis DSM 23910 = CRBIP 24.179</name>
    <dbReference type="NCBI Taxonomy" id="1423758"/>
    <lineage>
        <taxon>Bacteria</taxon>
        <taxon>Bacillati</taxon>
        <taxon>Bacillota</taxon>
        <taxon>Bacilli</taxon>
        <taxon>Lactobacillales</taxon>
        <taxon>Lactobacillaceae</taxon>
        <taxon>Lactobacillus</taxon>
    </lineage>
</organism>
<name>I7L9R3_9LACO</name>
<dbReference type="EMBL" id="CAKE01000004">
    <property type="protein sequence ID" value="CCI81614.1"/>
    <property type="molecule type" value="Genomic_DNA"/>
</dbReference>
<evidence type="ECO:0000313" key="1">
    <source>
        <dbReference type="EMBL" id="CCI81614.1"/>
    </source>
</evidence>
<evidence type="ECO:0000313" key="2">
    <source>
        <dbReference type="Proteomes" id="UP000009320"/>
    </source>
</evidence>
<keyword evidence="2" id="KW-1185">Reference proteome</keyword>
<accession>I7L9R3</accession>
<reference evidence="1 2" key="1">
    <citation type="submission" date="2012-06" db="EMBL/GenBank/DDBJ databases">
        <title>Draft Genome Sequence of Lactobacillus hominis Strain CRBIP 24.179T, isolated from human intestine.</title>
        <authorList>
            <person name="Cousin S."/>
            <person name="Ma L."/>
            <person name="Bizet C."/>
            <person name="Loux V."/>
            <person name="Bouchier C."/>
            <person name="Clermont D."/>
            <person name="Creno S."/>
        </authorList>
    </citation>
    <scope>NUCLEOTIDE SEQUENCE [LARGE SCALE GENOMIC DNA]</scope>
    <source>
        <strain evidence="2">CRBIP 24.179T</strain>
    </source>
</reference>
<dbReference type="AlphaFoldDB" id="I7L9R3"/>
<comment type="caution">
    <text evidence="1">The sequence shown here is derived from an EMBL/GenBank/DDBJ whole genome shotgun (WGS) entry which is preliminary data.</text>
</comment>
<dbReference type="Proteomes" id="UP000009320">
    <property type="component" value="Unassembled WGS sequence"/>
</dbReference>
<sequence>MHFNDDMDFIMSPYGWHYHFKWKDYDIEFQYPKCICGKDLIKELQEVAKRIKTKRPIEKLKKDKPNFSQFKASKSIIDMIHERAKRLKQSIDMISEALSQIKMSSSLNNASSKKRMQYIKKETRS</sequence>
<proteinExistence type="predicted"/>
<protein>
    <submittedName>
        <fullName evidence="1">Uncharacterized protein</fullName>
    </submittedName>
</protein>